<reference evidence="2 3" key="1">
    <citation type="submission" date="2020-04" db="EMBL/GenBank/DDBJ databases">
        <title>Chryseobacterium sp. RP-3-3 sp. nov., isolated from Jeju soil.</title>
        <authorList>
            <person name="Dahal R.H."/>
        </authorList>
    </citation>
    <scope>NUCLEOTIDE SEQUENCE [LARGE SCALE GENOMIC DNA]</scope>
    <source>
        <strain evidence="2 3">RP-3-3</strain>
    </source>
</reference>
<gene>
    <name evidence="2" type="ORF">HHL23_20250</name>
</gene>
<organism evidence="2 3">
    <name type="scientific">Chryseobacterium antibioticum</name>
    <dbReference type="NCBI Taxonomy" id="2728847"/>
    <lineage>
        <taxon>Bacteria</taxon>
        <taxon>Pseudomonadati</taxon>
        <taxon>Bacteroidota</taxon>
        <taxon>Flavobacteriia</taxon>
        <taxon>Flavobacteriales</taxon>
        <taxon>Weeksellaceae</taxon>
        <taxon>Chryseobacterium group</taxon>
        <taxon>Chryseobacterium</taxon>
    </lineage>
</organism>
<keyword evidence="1" id="KW-1133">Transmembrane helix</keyword>
<dbReference type="AlphaFoldDB" id="A0A7Y0FTB1"/>
<sequence>MILKRHLIILSRAFSQTETYDRAIPLCHLFPEQDSNLYCCPQRSNSVLRHLLYIFPTGLSVFFPVSLVFFLMGIYRFETMRKAIRTTHFNSIH</sequence>
<feature type="transmembrane region" description="Helical" evidence="1">
    <location>
        <begin position="51"/>
        <end position="75"/>
    </location>
</feature>
<proteinExistence type="predicted"/>
<evidence type="ECO:0000313" key="2">
    <source>
        <dbReference type="EMBL" id="NML72103.1"/>
    </source>
</evidence>
<keyword evidence="1" id="KW-0812">Transmembrane</keyword>
<accession>A0A7Y0FTB1</accession>
<keyword evidence="3" id="KW-1185">Reference proteome</keyword>
<dbReference type="EMBL" id="JABBGI010000037">
    <property type="protein sequence ID" value="NML72103.1"/>
    <property type="molecule type" value="Genomic_DNA"/>
</dbReference>
<protein>
    <submittedName>
        <fullName evidence="2">Uncharacterized protein</fullName>
    </submittedName>
</protein>
<dbReference type="Proteomes" id="UP000544054">
    <property type="component" value="Unassembled WGS sequence"/>
</dbReference>
<comment type="caution">
    <text evidence="2">The sequence shown here is derived from an EMBL/GenBank/DDBJ whole genome shotgun (WGS) entry which is preliminary data.</text>
</comment>
<keyword evidence="1" id="KW-0472">Membrane</keyword>
<evidence type="ECO:0000256" key="1">
    <source>
        <dbReference type="SAM" id="Phobius"/>
    </source>
</evidence>
<evidence type="ECO:0000313" key="3">
    <source>
        <dbReference type="Proteomes" id="UP000544054"/>
    </source>
</evidence>
<name>A0A7Y0FTB1_9FLAO</name>
<dbReference type="RefSeq" id="WP_169236560.1">
    <property type="nucleotide sequence ID" value="NZ_JABBGI010000037.1"/>
</dbReference>